<organism evidence="3 4">
    <name type="scientific">Paramecium primaurelia</name>
    <dbReference type="NCBI Taxonomy" id="5886"/>
    <lineage>
        <taxon>Eukaryota</taxon>
        <taxon>Sar</taxon>
        <taxon>Alveolata</taxon>
        <taxon>Ciliophora</taxon>
        <taxon>Intramacronucleata</taxon>
        <taxon>Oligohymenophorea</taxon>
        <taxon>Peniculida</taxon>
        <taxon>Parameciidae</taxon>
        <taxon>Paramecium</taxon>
    </lineage>
</organism>
<dbReference type="EMBL" id="CAJJDM010000137">
    <property type="protein sequence ID" value="CAD8107657.1"/>
    <property type="molecule type" value="Genomic_DNA"/>
</dbReference>
<evidence type="ECO:0000313" key="3">
    <source>
        <dbReference type="EMBL" id="CAD8107657.1"/>
    </source>
</evidence>
<dbReference type="Proteomes" id="UP000688137">
    <property type="component" value="Unassembled WGS sequence"/>
</dbReference>
<proteinExistence type="predicted"/>
<comment type="caution">
    <text evidence="3">The sequence shown here is derived from an EMBL/GenBank/DDBJ whole genome shotgun (WGS) entry which is preliminary data.</text>
</comment>
<gene>
    <name evidence="3" type="ORF">PPRIM_AZ9-3.1.T1340095</name>
</gene>
<evidence type="ECO:0000256" key="1">
    <source>
        <dbReference type="SAM" id="Coils"/>
    </source>
</evidence>
<dbReference type="OMA" id="QIQIYRS"/>
<protein>
    <submittedName>
        <fullName evidence="3">Uncharacterized protein</fullName>
    </submittedName>
</protein>
<name>A0A8S1PWL0_PARPR</name>
<evidence type="ECO:0000313" key="4">
    <source>
        <dbReference type="Proteomes" id="UP000688137"/>
    </source>
</evidence>
<feature type="coiled-coil region" evidence="1">
    <location>
        <begin position="60"/>
        <end position="304"/>
    </location>
</feature>
<reference evidence="3" key="1">
    <citation type="submission" date="2021-01" db="EMBL/GenBank/DDBJ databases">
        <authorList>
            <consortium name="Genoscope - CEA"/>
            <person name="William W."/>
        </authorList>
    </citation>
    <scope>NUCLEOTIDE SEQUENCE</scope>
</reference>
<feature type="region of interest" description="Disordered" evidence="2">
    <location>
        <begin position="386"/>
        <end position="410"/>
    </location>
</feature>
<dbReference type="AlphaFoldDB" id="A0A8S1PWL0"/>
<evidence type="ECO:0000256" key="2">
    <source>
        <dbReference type="SAM" id="MobiDB-lite"/>
    </source>
</evidence>
<keyword evidence="1" id="KW-0175">Coiled coil</keyword>
<sequence length="464" mass="56007">MFQREQRNTTNSGYRNSSNAYVMAMKALQEKIKVMETQRSDTLLPTKTKSNDEEYLLQQISELRNQNETLTMQLQRQQNEKENISNYIYQIDQLQQERLVHLKEYQDRVTDLIKKIEDGKKDRQDQQNQIEYLQRQLQAYKSNERGLMQKVDQQKQEENSKQLEQIMELRQRVESGEQYAKKLEKKYEKLQTEKHQLEADILDYKERCPVFKLQEYEKQIQIYRSQLEEKEKAYLRMMEELQMQRQQTEDQLTKRIQELLNKSNEYQSNIHQLTIELKDITLKYQQLKLRLEYEEKNNQQNKKRLRNISQSEDPEFDMLINNQYQSNNQQSNNNNKVSKLNLDFLSPQITSPRFEQSFVKSSVLKQAIKDCLEDMKQTTPFKSDQHNLISQEQHHQQQHSKKKLLSPPLTVRNSEIESKLKQLNDKYEQLIRQAQKESDFKQKAQIRKELLDIAEQIKEVNRKQ</sequence>
<accession>A0A8S1PWL0</accession>
<feature type="coiled-coil region" evidence="1">
    <location>
        <begin position="413"/>
        <end position="463"/>
    </location>
</feature>
<keyword evidence="4" id="KW-1185">Reference proteome</keyword>